<accession>A0A8S5QPB5</accession>
<dbReference type="EMBL" id="BK015698">
    <property type="protein sequence ID" value="DAE20643.1"/>
    <property type="molecule type" value="Genomic_DNA"/>
</dbReference>
<reference evidence="1" key="1">
    <citation type="journal article" date="2021" name="Proc. Natl. Acad. Sci. U.S.A.">
        <title>A Catalog of Tens of Thousands of Viruses from Human Metagenomes Reveals Hidden Associations with Chronic Diseases.</title>
        <authorList>
            <person name="Tisza M.J."/>
            <person name="Buck C.B."/>
        </authorList>
    </citation>
    <scope>NUCLEOTIDE SEQUENCE</scope>
    <source>
        <strain evidence="1">CtJ3t72</strain>
    </source>
</reference>
<name>A0A8S5QPB5_9CAUD</name>
<organism evidence="1">
    <name type="scientific">Siphoviridae sp. ctJ3t72</name>
    <dbReference type="NCBI Taxonomy" id="2826240"/>
    <lineage>
        <taxon>Viruses</taxon>
        <taxon>Duplodnaviria</taxon>
        <taxon>Heunggongvirae</taxon>
        <taxon>Uroviricota</taxon>
        <taxon>Caudoviricetes</taxon>
    </lineage>
</organism>
<sequence>MYPLYGECGVNILNKHRSTIDEFLSTHRPKSN</sequence>
<proteinExistence type="predicted"/>
<protein>
    <submittedName>
        <fullName evidence="1">Uncharacterized protein</fullName>
    </submittedName>
</protein>
<evidence type="ECO:0000313" key="1">
    <source>
        <dbReference type="EMBL" id="DAE20643.1"/>
    </source>
</evidence>